<keyword evidence="3" id="KW-1185">Reference proteome</keyword>
<dbReference type="EMBL" id="JACWMW010000002">
    <property type="protein sequence ID" value="MBD1385409.1"/>
    <property type="molecule type" value="Genomic_DNA"/>
</dbReference>
<keyword evidence="1" id="KW-0732">Signal</keyword>
<reference evidence="2 3" key="1">
    <citation type="submission" date="2020-09" db="EMBL/GenBank/DDBJ databases">
        <title>Novel species of Mucilaginibacter isolated from a glacier on the Tibetan Plateau.</title>
        <authorList>
            <person name="Liu Q."/>
            <person name="Xin Y.-H."/>
        </authorList>
    </citation>
    <scope>NUCLEOTIDE SEQUENCE [LARGE SCALE GENOMIC DNA]</scope>
    <source>
        <strain evidence="2 3">CGMCC 1.13878</strain>
    </source>
</reference>
<dbReference type="RefSeq" id="WP_191175287.1">
    <property type="nucleotide sequence ID" value="NZ_JACWMW010000002.1"/>
</dbReference>
<proteinExistence type="predicted"/>
<evidence type="ECO:0000313" key="2">
    <source>
        <dbReference type="EMBL" id="MBD1385409.1"/>
    </source>
</evidence>
<evidence type="ECO:0000256" key="1">
    <source>
        <dbReference type="SAM" id="SignalP"/>
    </source>
</evidence>
<sequence>MKKIILLTAAALFCLSGAFAQVGVNPATSPFIFTDFTTGTVFQKNGATLDAILNYNTITQEMMFDQNGSKLVLDQSGNIDSIAIQGRLLVPGKVGFYEKLTKTPVALYVQYKGKIVKGDALGGRIGTSNSTLNGTLGGSKSSSDKPGNYDIKLADGYIMDTQNIYWLKKGNDYIPVPNLKAFAKQFPSKEAPIDAFIKENNIAFGKVHDMIKLTEFSNK</sequence>
<evidence type="ECO:0000313" key="3">
    <source>
        <dbReference type="Proteomes" id="UP000618754"/>
    </source>
</evidence>
<gene>
    <name evidence="2" type="ORF">IDJ75_08985</name>
</gene>
<accession>A0ABR7X4A2</accession>
<feature type="chain" id="PRO_5046422652" description="GLPGLI family protein" evidence="1">
    <location>
        <begin position="21"/>
        <end position="219"/>
    </location>
</feature>
<feature type="signal peptide" evidence="1">
    <location>
        <begin position="1"/>
        <end position="20"/>
    </location>
</feature>
<evidence type="ECO:0008006" key="4">
    <source>
        <dbReference type="Google" id="ProtNLM"/>
    </source>
</evidence>
<comment type="caution">
    <text evidence="2">The sequence shown here is derived from an EMBL/GenBank/DDBJ whole genome shotgun (WGS) entry which is preliminary data.</text>
</comment>
<dbReference type="Proteomes" id="UP000618754">
    <property type="component" value="Unassembled WGS sequence"/>
</dbReference>
<name>A0ABR7X4A2_9SPHI</name>
<organism evidence="2 3">
    <name type="scientific">Mucilaginibacter rigui</name>
    <dbReference type="NCBI Taxonomy" id="534635"/>
    <lineage>
        <taxon>Bacteria</taxon>
        <taxon>Pseudomonadati</taxon>
        <taxon>Bacteroidota</taxon>
        <taxon>Sphingobacteriia</taxon>
        <taxon>Sphingobacteriales</taxon>
        <taxon>Sphingobacteriaceae</taxon>
        <taxon>Mucilaginibacter</taxon>
    </lineage>
</organism>
<protein>
    <recommendedName>
        <fullName evidence="4">GLPGLI family protein</fullName>
    </recommendedName>
</protein>